<evidence type="ECO:0000313" key="3">
    <source>
        <dbReference type="EMBL" id="RLT73444.1"/>
    </source>
</evidence>
<proteinExistence type="inferred from homology"/>
<dbReference type="Proteomes" id="UP000278164">
    <property type="component" value="Unassembled WGS sequence"/>
</dbReference>
<comment type="caution">
    <text evidence="3">The sequence shown here is derived from an EMBL/GenBank/DDBJ whole genome shotgun (WGS) entry which is preliminary data.</text>
</comment>
<dbReference type="PANTHER" id="PTHR43639">
    <property type="entry name" value="OXIDOREDUCTASE, SHORT-CHAIN DEHYDROGENASE/REDUCTASE FAMILY (AFU_ORTHOLOGUE AFUA_5G02870)"/>
    <property type="match status" value="1"/>
</dbReference>
<dbReference type="PRINTS" id="PR00081">
    <property type="entry name" value="GDHRDH"/>
</dbReference>
<evidence type="ECO:0000256" key="1">
    <source>
        <dbReference type="ARBA" id="ARBA00006484"/>
    </source>
</evidence>
<dbReference type="OrthoDB" id="9775296at2"/>
<keyword evidence="2" id="KW-0560">Oxidoreductase</keyword>
<dbReference type="InterPro" id="IPR002347">
    <property type="entry name" value="SDR_fam"/>
</dbReference>
<evidence type="ECO:0000256" key="2">
    <source>
        <dbReference type="ARBA" id="ARBA00023002"/>
    </source>
</evidence>
<dbReference type="InterPro" id="IPR036291">
    <property type="entry name" value="NAD(P)-bd_dom_sf"/>
</dbReference>
<name>A0A3L7ZNF3_PARDI</name>
<dbReference type="CDD" id="cd05233">
    <property type="entry name" value="SDR_c"/>
    <property type="match status" value="1"/>
</dbReference>
<dbReference type="Pfam" id="PF13561">
    <property type="entry name" value="adh_short_C2"/>
    <property type="match status" value="1"/>
</dbReference>
<reference evidence="3 4" key="1">
    <citation type="submission" date="2018-09" db="EMBL/GenBank/DDBJ databases">
        <title>Murine metabolic-syndrome-specific gut microbial biobank.</title>
        <authorList>
            <person name="Liu C."/>
        </authorList>
    </citation>
    <scope>NUCLEOTIDE SEQUENCE [LARGE SCALE GENOMIC DNA]</scope>
    <source>
        <strain evidence="3 4">8-P5</strain>
    </source>
</reference>
<evidence type="ECO:0000313" key="4">
    <source>
        <dbReference type="Proteomes" id="UP000278164"/>
    </source>
</evidence>
<dbReference type="GO" id="GO:0016491">
    <property type="term" value="F:oxidoreductase activity"/>
    <property type="evidence" value="ECO:0007669"/>
    <property type="project" value="UniProtKB-KW"/>
</dbReference>
<organism evidence="3 4">
    <name type="scientific">Parabacteroides distasonis</name>
    <dbReference type="NCBI Taxonomy" id="823"/>
    <lineage>
        <taxon>Bacteria</taxon>
        <taxon>Pseudomonadati</taxon>
        <taxon>Bacteroidota</taxon>
        <taxon>Bacteroidia</taxon>
        <taxon>Bacteroidales</taxon>
        <taxon>Tannerellaceae</taxon>
        <taxon>Parabacteroides</taxon>
    </lineage>
</organism>
<gene>
    <name evidence="3" type="ORF">D7V78_10140</name>
</gene>
<sequence length="243" mass="26920">MDKFILITGGTKGIGKAVSFCLGKAGYNLILTYASDHAAAEEVRSELVDRFDIQVSILRADISDRNTIGVIDSFLEENRLCLDGLVFNAGMTCRDPFEELSFEDWDRVFFANVHFPVFLLQKLVGGRINKGGSIVFTGSLMGIQPHSVSLAYGVTKSAVHALVKNMVKFLAPYALRVNAVAPGFVDTEWQKTKPAEIRRNIENKVSLGRFCDPDELAEVYKMLIENSYFNGEVVVVDGGYSYK</sequence>
<comment type="similarity">
    <text evidence="1">Belongs to the short-chain dehydrogenases/reductases (SDR) family.</text>
</comment>
<dbReference type="RefSeq" id="WP_121736116.1">
    <property type="nucleotide sequence ID" value="NZ_QXXG01000007.1"/>
</dbReference>
<accession>A0A3L7ZNF3</accession>
<dbReference type="Gene3D" id="3.40.50.720">
    <property type="entry name" value="NAD(P)-binding Rossmann-like Domain"/>
    <property type="match status" value="1"/>
</dbReference>
<dbReference type="SUPFAM" id="SSF51735">
    <property type="entry name" value="NAD(P)-binding Rossmann-fold domains"/>
    <property type="match status" value="1"/>
</dbReference>
<protein>
    <submittedName>
        <fullName evidence="3">SDR family oxidoreductase</fullName>
    </submittedName>
</protein>
<dbReference type="PANTHER" id="PTHR43639:SF1">
    <property type="entry name" value="SHORT-CHAIN DEHYDROGENASE_REDUCTASE FAMILY PROTEIN"/>
    <property type="match status" value="1"/>
</dbReference>
<dbReference type="EMBL" id="RAYI01000017">
    <property type="protein sequence ID" value="RLT73444.1"/>
    <property type="molecule type" value="Genomic_DNA"/>
</dbReference>
<dbReference type="AlphaFoldDB" id="A0A3L7ZNF3"/>